<accession>A0AAU9K882</accession>
<gene>
    <name evidence="2" type="ORF">BSTOLATCC_MIC53918</name>
</gene>
<organism evidence="2 3">
    <name type="scientific">Blepharisma stoltei</name>
    <dbReference type="NCBI Taxonomy" id="1481888"/>
    <lineage>
        <taxon>Eukaryota</taxon>
        <taxon>Sar</taxon>
        <taxon>Alveolata</taxon>
        <taxon>Ciliophora</taxon>
        <taxon>Postciliodesmatophora</taxon>
        <taxon>Heterotrichea</taxon>
        <taxon>Heterotrichida</taxon>
        <taxon>Blepharismidae</taxon>
        <taxon>Blepharisma</taxon>
    </lineage>
</organism>
<protein>
    <submittedName>
        <fullName evidence="2">Uncharacterized protein</fullName>
    </submittedName>
</protein>
<feature type="region of interest" description="Disordered" evidence="1">
    <location>
        <begin position="1"/>
        <end position="47"/>
    </location>
</feature>
<dbReference type="EMBL" id="CAJZBQ010000053">
    <property type="protein sequence ID" value="CAG9331859.1"/>
    <property type="molecule type" value="Genomic_DNA"/>
</dbReference>
<evidence type="ECO:0000313" key="3">
    <source>
        <dbReference type="Proteomes" id="UP001162131"/>
    </source>
</evidence>
<proteinExistence type="predicted"/>
<feature type="compositionally biased region" description="Polar residues" evidence="1">
    <location>
        <begin position="86"/>
        <end position="105"/>
    </location>
</feature>
<sequence length="816" mass="93613">MSKVSNNPDKIAQALRLTTHNKRPTTANSSSTEKKLGSHSSHQNLPQVKMFRTTGFETQNLDKTQKPIWIEKPESVKSRKDINAFQIESSKKNPNIVNYNTRNSKPPSPAPEISKKLRENRSKTTGTVHAAINKPDNMPKKRFTMGNFESYKPMMPRSEATTPSYLTLNLLQAHHGEAEHDQDLHNLQNWGMLEVESPKPININPITRGSIRVRGSRRKVGSLAREKNFSTPSLAMSETQKPLPGTIVRNTWFSSKNTTDRDKQIPGKASSEFDKDEIIKTLQNKIKELQNNEKAPEKFAFKTVEKVKNIPQSEDISSSSSNEIVNITNTRSEQKIFEEHKDKYEINPDNTTGIDNISKICRQPTTSDKKEESKTLIELRSQMITNESLKESYETKVVVYFYDNFTKTSYKGIFNPNEVCDNLNLWEFAEITDLGREFVKYVEVNGKLCELTPIYDFELENEYFVEINELNDMNDFIFISADNKNDTSCACLLISKKSLVEIMNINLNQLYKNLKDVSNFLSINSNKIYLGSATETRKKIESNKLDRNVKIIQSWLRMYISKSFVKSKLQKEHKKNIELIFEKEKMINGKFYQIYIWKTLNGVKIEIKEPGNKKSIIRYFKERDLLEIYGKFTPRMLYEEIDVLNSEIVLNKNSSLSQSSSLLTSRSHSLGRHEEEKTKKLQQDSFKSQPKQSSINSSKKSLLDLAKKPPSNISSEKASRGNSVDSSINPESHILLAKTEAVISSFNMIVFFYKNSEGILIVAKDYSNKTKLPLQLEVDLPLNIPKKYMEKIIEDVLSRISIEKSDGMFTLKLNDK</sequence>
<reference evidence="2" key="1">
    <citation type="submission" date="2021-09" db="EMBL/GenBank/DDBJ databases">
        <authorList>
            <consortium name="AG Swart"/>
            <person name="Singh M."/>
            <person name="Singh A."/>
            <person name="Seah K."/>
            <person name="Emmerich C."/>
        </authorList>
    </citation>
    <scope>NUCLEOTIDE SEQUENCE</scope>
    <source>
        <strain evidence="2">ATCC30299</strain>
    </source>
</reference>
<evidence type="ECO:0000313" key="2">
    <source>
        <dbReference type="EMBL" id="CAG9331859.1"/>
    </source>
</evidence>
<feature type="compositionally biased region" description="Polar residues" evidence="1">
    <location>
        <begin position="683"/>
        <end position="696"/>
    </location>
</feature>
<feature type="compositionally biased region" description="Basic and acidic residues" evidence="1">
    <location>
        <begin position="671"/>
        <end position="682"/>
    </location>
</feature>
<dbReference type="AlphaFoldDB" id="A0AAU9K882"/>
<dbReference type="Proteomes" id="UP001162131">
    <property type="component" value="Unassembled WGS sequence"/>
</dbReference>
<feature type="region of interest" description="Disordered" evidence="1">
    <location>
        <begin position="86"/>
        <end position="113"/>
    </location>
</feature>
<name>A0AAU9K882_9CILI</name>
<keyword evidence="3" id="KW-1185">Reference proteome</keyword>
<feature type="compositionally biased region" description="Polar residues" evidence="1">
    <location>
        <begin position="712"/>
        <end position="726"/>
    </location>
</feature>
<evidence type="ECO:0000256" key="1">
    <source>
        <dbReference type="SAM" id="MobiDB-lite"/>
    </source>
</evidence>
<feature type="region of interest" description="Disordered" evidence="1">
    <location>
        <begin position="665"/>
        <end position="726"/>
    </location>
</feature>
<comment type="caution">
    <text evidence="2">The sequence shown here is derived from an EMBL/GenBank/DDBJ whole genome shotgun (WGS) entry which is preliminary data.</text>
</comment>